<keyword evidence="4" id="KW-1185">Reference proteome</keyword>
<accession>A0ABD0LPG2</accession>
<name>A0ABD0LPG2_9CAEN</name>
<protein>
    <submittedName>
        <fullName evidence="3">Uncharacterized protein</fullName>
    </submittedName>
</protein>
<dbReference type="EMBL" id="JACVVK020000032">
    <property type="protein sequence ID" value="KAK7501368.1"/>
    <property type="molecule type" value="Genomic_DNA"/>
</dbReference>
<reference evidence="3 4" key="1">
    <citation type="journal article" date="2023" name="Sci. Data">
        <title>Genome assembly of the Korean intertidal mud-creeper Batillaria attramentaria.</title>
        <authorList>
            <person name="Patra A.K."/>
            <person name="Ho P.T."/>
            <person name="Jun S."/>
            <person name="Lee S.J."/>
            <person name="Kim Y."/>
            <person name="Won Y.J."/>
        </authorList>
    </citation>
    <scope>NUCLEOTIDE SEQUENCE [LARGE SCALE GENOMIC DNA]</scope>
    <source>
        <strain evidence="3">Wonlab-2016</strain>
    </source>
</reference>
<keyword evidence="2" id="KW-0812">Transmembrane</keyword>
<evidence type="ECO:0000313" key="4">
    <source>
        <dbReference type="Proteomes" id="UP001519460"/>
    </source>
</evidence>
<dbReference type="AlphaFoldDB" id="A0ABD0LPG2"/>
<keyword evidence="2" id="KW-0472">Membrane</keyword>
<gene>
    <name evidence="3" type="ORF">BaRGS_00007493</name>
</gene>
<organism evidence="3 4">
    <name type="scientific">Batillaria attramentaria</name>
    <dbReference type="NCBI Taxonomy" id="370345"/>
    <lineage>
        <taxon>Eukaryota</taxon>
        <taxon>Metazoa</taxon>
        <taxon>Spiralia</taxon>
        <taxon>Lophotrochozoa</taxon>
        <taxon>Mollusca</taxon>
        <taxon>Gastropoda</taxon>
        <taxon>Caenogastropoda</taxon>
        <taxon>Sorbeoconcha</taxon>
        <taxon>Cerithioidea</taxon>
        <taxon>Batillariidae</taxon>
        <taxon>Batillaria</taxon>
    </lineage>
</organism>
<comment type="caution">
    <text evidence="3">The sequence shown here is derived from an EMBL/GenBank/DDBJ whole genome shotgun (WGS) entry which is preliminary data.</text>
</comment>
<proteinExistence type="predicted"/>
<evidence type="ECO:0000256" key="2">
    <source>
        <dbReference type="SAM" id="Phobius"/>
    </source>
</evidence>
<evidence type="ECO:0000313" key="3">
    <source>
        <dbReference type="EMBL" id="KAK7501368.1"/>
    </source>
</evidence>
<keyword evidence="2" id="KW-1133">Transmembrane helix</keyword>
<sequence>MINYRAHDNPAGRWNGARHEANRTRSLRGGAAGWPGPDPRRLGSGGVPLPAKNRITCIVDHALMLQSAKSTSYLRVGVVFGFAVTVIVSSSR</sequence>
<dbReference type="Proteomes" id="UP001519460">
    <property type="component" value="Unassembled WGS sequence"/>
</dbReference>
<feature type="compositionally biased region" description="Basic and acidic residues" evidence="1">
    <location>
        <begin position="1"/>
        <end position="10"/>
    </location>
</feature>
<feature type="region of interest" description="Disordered" evidence="1">
    <location>
        <begin position="1"/>
        <end position="46"/>
    </location>
</feature>
<feature type="transmembrane region" description="Helical" evidence="2">
    <location>
        <begin position="73"/>
        <end position="91"/>
    </location>
</feature>
<evidence type="ECO:0000256" key="1">
    <source>
        <dbReference type="SAM" id="MobiDB-lite"/>
    </source>
</evidence>